<evidence type="ECO:0000256" key="4">
    <source>
        <dbReference type="ARBA" id="ARBA00010018"/>
    </source>
</evidence>
<dbReference type="AlphaFoldDB" id="A0AAD7F0T3"/>
<dbReference type="Proteomes" id="UP001218218">
    <property type="component" value="Unassembled WGS sequence"/>
</dbReference>
<evidence type="ECO:0000256" key="7">
    <source>
        <dbReference type="ARBA" id="ARBA00022630"/>
    </source>
</evidence>
<dbReference type="InterPro" id="IPR017938">
    <property type="entry name" value="Riboflavin_synthase-like_b-brl"/>
</dbReference>
<dbReference type="InterPro" id="IPR003097">
    <property type="entry name" value="CysJ-like_FAD-binding"/>
</dbReference>
<keyword evidence="5" id="KW-0813">Transport</keyword>
<dbReference type="Pfam" id="PF00667">
    <property type="entry name" value="FAD_binding_1"/>
    <property type="match status" value="1"/>
</dbReference>
<evidence type="ECO:0000256" key="16">
    <source>
        <dbReference type="ARBA" id="ARBA00049342"/>
    </source>
</evidence>
<dbReference type="CDD" id="cd06206">
    <property type="entry name" value="bifunctional_CYPOR"/>
    <property type="match status" value="1"/>
</dbReference>
<dbReference type="InterPro" id="IPR023173">
    <property type="entry name" value="NADPH_Cyt_P450_Rdtase_alpha"/>
</dbReference>
<evidence type="ECO:0000259" key="19">
    <source>
        <dbReference type="PROSITE" id="PS51384"/>
    </source>
</evidence>
<dbReference type="PIRSF" id="PIRSF000209">
    <property type="entry name" value="Bifunctional_P450_P450R"/>
    <property type="match status" value="1"/>
</dbReference>
<dbReference type="Gene3D" id="2.40.30.10">
    <property type="entry name" value="Translation factors"/>
    <property type="match status" value="1"/>
</dbReference>
<dbReference type="Gene3D" id="1.20.990.10">
    <property type="entry name" value="NADPH-cytochrome p450 Reductase, Chain A, domain 3"/>
    <property type="match status" value="1"/>
</dbReference>
<dbReference type="SUPFAM" id="SSF63380">
    <property type="entry name" value="Riboflavin synthase domain-like"/>
    <property type="match status" value="1"/>
</dbReference>
<dbReference type="Pfam" id="PF00258">
    <property type="entry name" value="Flavodoxin_1"/>
    <property type="match status" value="1"/>
</dbReference>
<dbReference type="InterPro" id="IPR002401">
    <property type="entry name" value="Cyt_P450_E_grp-I"/>
</dbReference>
<dbReference type="Gene3D" id="3.40.50.360">
    <property type="match status" value="1"/>
</dbReference>
<evidence type="ECO:0000256" key="3">
    <source>
        <dbReference type="ARBA" id="ARBA00001974"/>
    </source>
</evidence>
<dbReference type="InterPro" id="IPR017972">
    <property type="entry name" value="Cyt_P450_CS"/>
</dbReference>
<dbReference type="InterPro" id="IPR039261">
    <property type="entry name" value="FNR_nucleotide-bd"/>
</dbReference>
<dbReference type="GO" id="GO:0020037">
    <property type="term" value="F:heme binding"/>
    <property type="evidence" value="ECO:0007669"/>
    <property type="project" value="InterPro"/>
</dbReference>
<organism evidence="20 21">
    <name type="scientific">Mycena albidolilacea</name>
    <dbReference type="NCBI Taxonomy" id="1033008"/>
    <lineage>
        <taxon>Eukaryota</taxon>
        <taxon>Fungi</taxon>
        <taxon>Dikarya</taxon>
        <taxon>Basidiomycota</taxon>
        <taxon>Agaricomycotina</taxon>
        <taxon>Agaricomycetes</taxon>
        <taxon>Agaricomycetidae</taxon>
        <taxon>Agaricales</taxon>
        <taxon>Marasmiineae</taxon>
        <taxon>Mycenaceae</taxon>
        <taxon>Mycena</taxon>
    </lineage>
</organism>
<dbReference type="PRINTS" id="PR00385">
    <property type="entry name" value="P450"/>
</dbReference>
<dbReference type="PANTHER" id="PTHR19384:SF127">
    <property type="entry name" value="BIFUNCTIONAL CYTOCHROME P450_NADPH--P450 REDUCTASE"/>
    <property type="match status" value="1"/>
</dbReference>
<keyword evidence="11" id="KW-0521">NADP</keyword>
<keyword evidence="6 17" id="KW-0349">Heme</keyword>
<comment type="similarity">
    <text evidence="4">In the N-terminal section; belongs to the cytochrome P450 family.</text>
</comment>
<keyword evidence="13 17" id="KW-0408">Iron</keyword>
<evidence type="ECO:0000313" key="20">
    <source>
        <dbReference type="EMBL" id="KAJ7362876.1"/>
    </source>
</evidence>
<evidence type="ECO:0000256" key="12">
    <source>
        <dbReference type="ARBA" id="ARBA00023002"/>
    </source>
</evidence>
<evidence type="ECO:0000256" key="15">
    <source>
        <dbReference type="ARBA" id="ARBA00047827"/>
    </source>
</evidence>
<evidence type="ECO:0000256" key="5">
    <source>
        <dbReference type="ARBA" id="ARBA00022448"/>
    </source>
</evidence>
<name>A0AAD7F0T3_9AGAR</name>
<evidence type="ECO:0000313" key="21">
    <source>
        <dbReference type="Proteomes" id="UP001218218"/>
    </source>
</evidence>
<comment type="catalytic activity">
    <reaction evidence="15">
        <text>an organic molecule + reduced [NADPH--hemoprotein reductase] + O2 = an alcohol + oxidized [NADPH--hemoprotein reductase] + H2O + H(+)</text>
        <dbReference type="Rhea" id="RHEA:17149"/>
        <dbReference type="Rhea" id="RHEA-COMP:11964"/>
        <dbReference type="Rhea" id="RHEA-COMP:11965"/>
        <dbReference type="ChEBI" id="CHEBI:15377"/>
        <dbReference type="ChEBI" id="CHEBI:15378"/>
        <dbReference type="ChEBI" id="CHEBI:15379"/>
        <dbReference type="ChEBI" id="CHEBI:30879"/>
        <dbReference type="ChEBI" id="CHEBI:57618"/>
        <dbReference type="ChEBI" id="CHEBI:58210"/>
        <dbReference type="ChEBI" id="CHEBI:142491"/>
        <dbReference type="EC" id="1.14.14.1"/>
    </reaction>
</comment>
<sequence length="1051" mass="115332">MSVQIPQPPSIPFIGNVTALDKDVPLNSFILLAKTYGEIYQLNILGTTIISINSYALANEVSDEKRFRKQVAGGLLEVRNLVGDGLFSAFNDEPDWAIAHRLLMGAFGPMAIKGMIEEMRDICDQLILKWERFGPQAVLDPAEDFTRLTFDTIAYCSMSYRMNSFYFDKPIPFVVAMGDFLAECDLRASRPRVLQAVLGKNTKYQQDINLMKDLANQIVAEREANPIDKKDLLNTMLHSSDPQTGKKMSSDSISRNLITFLIAGHETSSGMLTFAIYHLLKTPAALRKVRAEINAVIGDRPAQTDDLGNMPYLTAVMRETLRLTPTAGKRGVTPLEDTTLGGGKYFVKAGTTILVHVWNMHRDPLVWGEDAEEFCPERHLDGKFEALPPNAWQPFGFGVRGCIGRAFAWQEVILVLATVLQKFDLTVADPSYALQIKQTLTIKPKGFHIHARRRAAKPLFYSTPSSSLKVGSVQTDTTPAASTAALKPLYVFYGSNTGTSEAFAQQIANEAPSYGFRSSIGTLDSALGKVPMDGPVIIITASFEGQPADNAAQFVDWLRHMEGTQLTGVRFAVFGCGNSDWTSTFQAIPTLCDDLFEKNGAHRLLARGAGDASKGDFFQVFQDFTLKLWNTLTKEYSTARSDGPVSTLEVKTVDAGQERASILRQPDAKLGRVIENRVLTNGGPIKRHIEFELPEGTARAGDYIAILPQNPARDVHRVLARFGLSNEEEVILTSVGPTSLPVGKPVKLTEVLSLYVELAQPATTRDLGILTEAATTDSTRVYLEELKISYPEAVQDKRLSILGILETHPDINLPLGTYLQMLPAMRVRQYSISSSPLWNPSHITITVSVLESPVPQADGGETFLGVGSNYLANLRPGDRVQMAVRPSAAAFHPPSDPKTPVVMFCAGSGIAPMRGFIQERAVQKASGREVGKMLLFFGCRSPEQDFLYRTTDLAEWIRLGVIDVRPAFSRSADASAGCKYVQDRILKDSADVVAAYRQSAVLFTCGSGTVAKGIKASLIEIIKQADNVSLEDATAKFERITKGRYATDIFD</sequence>
<feature type="domain" description="FAD-binding FR-type" evidence="19">
    <location>
        <begin position="666"/>
        <end position="894"/>
    </location>
</feature>
<dbReference type="CDD" id="cd11068">
    <property type="entry name" value="CYP120A1"/>
    <property type="match status" value="1"/>
</dbReference>
<dbReference type="GO" id="GO:0010181">
    <property type="term" value="F:FMN binding"/>
    <property type="evidence" value="ECO:0007669"/>
    <property type="project" value="InterPro"/>
</dbReference>
<evidence type="ECO:0000256" key="2">
    <source>
        <dbReference type="ARBA" id="ARBA00001971"/>
    </source>
</evidence>
<dbReference type="PROSITE" id="PS51384">
    <property type="entry name" value="FAD_FR"/>
    <property type="match status" value="1"/>
</dbReference>
<dbReference type="PANTHER" id="PTHR19384">
    <property type="entry name" value="NITRIC OXIDE SYNTHASE-RELATED"/>
    <property type="match status" value="1"/>
</dbReference>
<keyword evidence="12" id="KW-0560">Oxidoreductase</keyword>
<keyword evidence="7" id="KW-0285">Flavoprotein</keyword>
<comment type="caution">
    <text evidence="20">The sequence shown here is derived from an EMBL/GenBank/DDBJ whole genome shotgun (WGS) entry which is preliminary data.</text>
</comment>
<feature type="domain" description="Flavodoxin-like" evidence="18">
    <location>
        <begin position="489"/>
        <end position="629"/>
    </location>
</feature>
<feature type="binding site" description="axial binding residue" evidence="17">
    <location>
        <position position="402"/>
    </location>
    <ligand>
        <name>heme</name>
        <dbReference type="ChEBI" id="CHEBI:30413"/>
    </ligand>
    <ligandPart>
        <name>Fe</name>
        <dbReference type="ChEBI" id="CHEBI:18248"/>
    </ligandPart>
</feature>
<dbReference type="EMBL" id="JARIHO010000004">
    <property type="protein sequence ID" value="KAJ7362876.1"/>
    <property type="molecule type" value="Genomic_DNA"/>
</dbReference>
<evidence type="ECO:0000256" key="8">
    <source>
        <dbReference type="ARBA" id="ARBA00022643"/>
    </source>
</evidence>
<evidence type="ECO:0000256" key="9">
    <source>
        <dbReference type="ARBA" id="ARBA00022723"/>
    </source>
</evidence>
<dbReference type="InterPro" id="IPR029039">
    <property type="entry name" value="Flavoprotein-like_sf"/>
</dbReference>
<reference evidence="20" key="1">
    <citation type="submission" date="2023-03" db="EMBL/GenBank/DDBJ databases">
        <title>Massive genome expansion in bonnet fungi (Mycena s.s.) driven by repeated elements and novel gene families across ecological guilds.</title>
        <authorList>
            <consortium name="Lawrence Berkeley National Laboratory"/>
            <person name="Harder C.B."/>
            <person name="Miyauchi S."/>
            <person name="Viragh M."/>
            <person name="Kuo A."/>
            <person name="Thoen E."/>
            <person name="Andreopoulos B."/>
            <person name="Lu D."/>
            <person name="Skrede I."/>
            <person name="Drula E."/>
            <person name="Henrissat B."/>
            <person name="Morin E."/>
            <person name="Kohler A."/>
            <person name="Barry K."/>
            <person name="LaButti K."/>
            <person name="Morin E."/>
            <person name="Salamov A."/>
            <person name="Lipzen A."/>
            <person name="Mereny Z."/>
            <person name="Hegedus B."/>
            <person name="Baldrian P."/>
            <person name="Stursova M."/>
            <person name="Weitz H."/>
            <person name="Taylor A."/>
            <person name="Grigoriev I.V."/>
            <person name="Nagy L.G."/>
            <person name="Martin F."/>
            <person name="Kauserud H."/>
        </authorList>
    </citation>
    <scope>NUCLEOTIDE SEQUENCE</scope>
    <source>
        <strain evidence="20">CBHHK002</strain>
    </source>
</reference>
<evidence type="ECO:0000256" key="11">
    <source>
        <dbReference type="ARBA" id="ARBA00022857"/>
    </source>
</evidence>
<keyword evidence="21" id="KW-1185">Reference proteome</keyword>
<evidence type="ECO:0000256" key="13">
    <source>
        <dbReference type="ARBA" id="ARBA00023004"/>
    </source>
</evidence>
<keyword evidence="9 17" id="KW-0479">Metal-binding</keyword>
<dbReference type="FunFam" id="1.10.630.10:FF:000040">
    <property type="entry name" value="Bifunctional cytochrome P450/NADPH--P450 reductase"/>
    <property type="match status" value="1"/>
</dbReference>
<dbReference type="PROSITE" id="PS00086">
    <property type="entry name" value="CYTOCHROME_P450"/>
    <property type="match status" value="1"/>
</dbReference>
<accession>A0AAD7F0T3</accession>
<gene>
    <name evidence="20" type="ORF">DFH08DRAFT_1025334</name>
</gene>
<evidence type="ECO:0000256" key="10">
    <source>
        <dbReference type="ARBA" id="ARBA00022827"/>
    </source>
</evidence>
<comment type="cofactor">
    <cofactor evidence="3">
        <name>FAD</name>
        <dbReference type="ChEBI" id="CHEBI:57692"/>
    </cofactor>
</comment>
<dbReference type="GO" id="GO:0050660">
    <property type="term" value="F:flavin adenine dinucleotide binding"/>
    <property type="evidence" value="ECO:0007669"/>
    <property type="project" value="TreeGrafter"/>
</dbReference>
<proteinExistence type="inferred from homology"/>
<comment type="cofactor">
    <cofactor evidence="2 17">
        <name>heme</name>
        <dbReference type="ChEBI" id="CHEBI:30413"/>
    </cofactor>
</comment>
<dbReference type="InterPro" id="IPR036396">
    <property type="entry name" value="Cyt_P450_sf"/>
</dbReference>
<evidence type="ECO:0000259" key="18">
    <source>
        <dbReference type="PROSITE" id="PS50902"/>
    </source>
</evidence>
<dbReference type="GO" id="GO:0005829">
    <property type="term" value="C:cytosol"/>
    <property type="evidence" value="ECO:0007669"/>
    <property type="project" value="TreeGrafter"/>
</dbReference>
<dbReference type="Gene3D" id="1.10.630.10">
    <property type="entry name" value="Cytochrome P450"/>
    <property type="match status" value="1"/>
</dbReference>
<keyword evidence="14" id="KW-0503">Monooxygenase</keyword>
<dbReference type="PRINTS" id="PR00463">
    <property type="entry name" value="EP450I"/>
</dbReference>
<dbReference type="Gene3D" id="3.40.50.80">
    <property type="entry name" value="Nucleotide-binding domain of ferredoxin-NADP reductase (FNR) module"/>
    <property type="match status" value="1"/>
</dbReference>
<dbReference type="PROSITE" id="PS50902">
    <property type="entry name" value="FLAVODOXIN_LIKE"/>
    <property type="match status" value="1"/>
</dbReference>
<dbReference type="InterPro" id="IPR001128">
    <property type="entry name" value="Cyt_P450"/>
</dbReference>
<keyword evidence="8" id="KW-0288">FMN</keyword>
<evidence type="ECO:0000256" key="1">
    <source>
        <dbReference type="ARBA" id="ARBA00001917"/>
    </source>
</evidence>
<dbReference type="GO" id="GO:0003958">
    <property type="term" value="F:NADPH-hemoprotein reductase activity"/>
    <property type="evidence" value="ECO:0007669"/>
    <property type="project" value="UniProtKB-EC"/>
</dbReference>
<dbReference type="SUPFAM" id="SSF48264">
    <property type="entry name" value="Cytochrome P450"/>
    <property type="match status" value="1"/>
</dbReference>
<evidence type="ECO:0000256" key="14">
    <source>
        <dbReference type="ARBA" id="ARBA00023033"/>
    </source>
</evidence>
<comment type="cofactor">
    <cofactor evidence="1">
        <name>FMN</name>
        <dbReference type="ChEBI" id="CHEBI:58210"/>
    </cofactor>
</comment>
<dbReference type="FunFam" id="2.40.30.10:FF:000198">
    <property type="entry name" value="Bifunctional cytochrome P450/NADPH--P450 reductase"/>
    <property type="match status" value="1"/>
</dbReference>
<dbReference type="InterPro" id="IPR008254">
    <property type="entry name" value="Flavodoxin/NO_synth"/>
</dbReference>
<evidence type="ECO:0000256" key="17">
    <source>
        <dbReference type="PIRSR" id="PIRSR000209-1"/>
    </source>
</evidence>
<dbReference type="InterPro" id="IPR001433">
    <property type="entry name" value="OxRdtase_FAD/NAD-bd"/>
</dbReference>
<protein>
    <submittedName>
        <fullName evidence="20">Fatty acid hydroxylase</fullName>
    </submittedName>
</protein>
<evidence type="ECO:0000256" key="6">
    <source>
        <dbReference type="ARBA" id="ARBA00022617"/>
    </source>
</evidence>
<dbReference type="InterPro" id="IPR023206">
    <property type="entry name" value="Bifunctional_P450_P450_red"/>
</dbReference>
<dbReference type="GO" id="GO:0005506">
    <property type="term" value="F:iron ion binding"/>
    <property type="evidence" value="ECO:0007669"/>
    <property type="project" value="InterPro"/>
</dbReference>
<dbReference type="Pfam" id="PF00175">
    <property type="entry name" value="NAD_binding_1"/>
    <property type="match status" value="1"/>
</dbReference>
<dbReference type="InterPro" id="IPR017927">
    <property type="entry name" value="FAD-bd_FR_type"/>
</dbReference>
<dbReference type="GO" id="GO:0070330">
    <property type="term" value="F:aromatase activity"/>
    <property type="evidence" value="ECO:0007669"/>
    <property type="project" value="InterPro"/>
</dbReference>
<comment type="catalytic activity">
    <reaction evidence="16">
        <text>2 oxidized [cytochrome P450] + NADPH = 2 reduced [cytochrome P450] + NADP(+) + H(+)</text>
        <dbReference type="Rhea" id="RHEA:24040"/>
        <dbReference type="Rhea" id="RHEA-COMP:14627"/>
        <dbReference type="Rhea" id="RHEA-COMP:14628"/>
        <dbReference type="ChEBI" id="CHEBI:15378"/>
        <dbReference type="ChEBI" id="CHEBI:55376"/>
        <dbReference type="ChEBI" id="CHEBI:57783"/>
        <dbReference type="ChEBI" id="CHEBI:58349"/>
        <dbReference type="ChEBI" id="CHEBI:60344"/>
        <dbReference type="EC" id="1.6.2.4"/>
    </reaction>
</comment>
<dbReference type="SUPFAM" id="SSF52343">
    <property type="entry name" value="Ferredoxin reductase-like, C-terminal NADP-linked domain"/>
    <property type="match status" value="1"/>
</dbReference>
<keyword evidence="10" id="KW-0274">FAD</keyword>
<dbReference type="Pfam" id="PF00067">
    <property type="entry name" value="p450"/>
    <property type="match status" value="1"/>
</dbReference>
<dbReference type="SUPFAM" id="SSF52218">
    <property type="entry name" value="Flavoproteins"/>
    <property type="match status" value="1"/>
</dbReference>